<dbReference type="AlphaFoldDB" id="A0A8B2NVU5"/>
<dbReference type="Pfam" id="PF00378">
    <property type="entry name" value="ECH_1"/>
    <property type="match status" value="1"/>
</dbReference>
<dbReference type="Proteomes" id="UP000249590">
    <property type="component" value="Unassembled WGS sequence"/>
</dbReference>
<dbReference type="SUPFAM" id="SSF52096">
    <property type="entry name" value="ClpP/crotonase"/>
    <property type="match status" value="1"/>
</dbReference>
<dbReference type="InterPro" id="IPR029045">
    <property type="entry name" value="ClpP/crotonase-like_dom_sf"/>
</dbReference>
<protein>
    <submittedName>
        <fullName evidence="3">3-hydroxybutyryl-CoA dehydratase</fullName>
    </submittedName>
</protein>
<dbReference type="PANTHER" id="PTHR11941">
    <property type="entry name" value="ENOYL-COA HYDRATASE-RELATED"/>
    <property type="match status" value="1"/>
</dbReference>
<dbReference type="PANTHER" id="PTHR11941:SF54">
    <property type="entry name" value="ENOYL-COA HYDRATASE, MITOCHONDRIAL"/>
    <property type="match status" value="1"/>
</dbReference>
<dbReference type="RefSeq" id="WP_111343611.1">
    <property type="nucleotide sequence ID" value="NZ_QHHQ01000001.1"/>
</dbReference>
<dbReference type="Gene3D" id="3.90.226.10">
    <property type="entry name" value="2-enoyl-CoA Hydratase, Chain A, domain 1"/>
    <property type="match status" value="1"/>
</dbReference>
<proteinExistence type="inferred from homology"/>
<reference evidence="3 4" key="1">
    <citation type="submission" date="2018-05" db="EMBL/GenBank/DDBJ databases">
        <title>Acuticoccus sediminis sp. nov., isolated from deep-sea sediment of Indian Ocean.</title>
        <authorList>
            <person name="Liu X."/>
            <person name="Lai Q."/>
            <person name="Du Y."/>
            <person name="Sun F."/>
            <person name="Zhang X."/>
            <person name="Wang S."/>
            <person name="Shao Z."/>
        </authorList>
    </citation>
    <scope>NUCLEOTIDE SEQUENCE [LARGE SCALE GENOMIC DNA]</scope>
    <source>
        <strain evidence="3 4">PTG4-2</strain>
    </source>
</reference>
<dbReference type="InterPro" id="IPR001753">
    <property type="entry name" value="Enoyl-CoA_hydra/iso"/>
</dbReference>
<evidence type="ECO:0000313" key="3">
    <source>
        <dbReference type="EMBL" id="RAI04267.1"/>
    </source>
</evidence>
<dbReference type="GO" id="GO:0006635">
    <property type="term" value="P:fatty acid beta-oxidation"/>
    <property type="evidence" value="ECO:0007669"/>
    <property type="project" value="TreeGrafter"/>
</dbReference>
<gene>
    <name evidence="3" type="ORF">DLJ53_07440</name>
</gene>
<comment type="similarity">
    <text evidence="1">Belongs to the enoyl-CoA hydratase/isomerase family.</text>
</comment>
<dbReference type="GO" id="GO:0016829">
    <property type="term" value="F:lyase activity"/>
    <property type="evidence" value="ECO:0007669"/>
    <property type="project" value="UniProtKB-KW"/>
</dbReference>
<comment type="caution">
    <text evidence="3">The sequence shown here is derived from an EMBL/GenBank/DDBJ whole genome shotgun (WGS) entry which is preliminary data.</text>
</comment>
<name>A0A8B2NVU5_9HYPH</name>
<dbReference type="OrthoDB" id="5730382at2"/>
<organism evidence="3 4">
    <name type="scientific">Acuticoccus sediminis</name>
    <dbReference type="NCBI Taxonomy" id="2184697"/>
    <lineage>
        <taxon>Bacteria</taxon>
        <taxon>Pseudomonadati</taxon>
        <taxon>Pseudomonadota</taxon>
        <taxon>Alphaproteobacteria</taxon>
        <taxon>Hyphomicrobiales</taxon>
        <taxon>Amorphaceae</taxon>
        <taxon>Acuticoccus</taxon>
    </lineage>
</organism>
<keyword evidence="4" id="KW-1185">Reference proteome</keyword>
<evidence type="ECO:0000256" key="1">
    <source>
        <dbReference type="ARBA" id="ARBA00005254"/>
    </source>
</evidence>
<accession>A0A8B2NVU5</accession>
<dbReference type="InterPro" id="IPR014748">
    <property type="entry name" value="Enoyl-CoA_hydra_C"/>
</dbReference>
<keyword evidence="2" id="KW-0456">Lyase</keyword>
<sequence length="274" mass="29091">MASTGEEISDILDDQDAPILVGRPSVGCAVVTLNRPGQRNAMTFDMWHELADIYDQFSEDDQLRSIVLTGAGGYFCAGADIKEFGTVRATAEGAKEYARRVDRCTEAIAECPKATFAAVSGPAYGGGCGLAVACDFRIADATAVFAIPAARLSIVYGIEETRALYEAVGLTAAKDMLFSGRPRDAQAALAMGLVSEVSEDDALTAALRRAEALEASAPLSIAGTKLVLEALTKGETAERAERIAEATLRAVNSEDYIEGRSAFIEKRAPRFRGH</sequence>
<dbReference type="EMBL" id="QHHQ01000001">
    <property type="protein sequence ID" value="RAI04267.1"/>
    <property type="molecule type" value="Genomic_DNA"/>
</dbReference>
<dbReference type="CDD" id="cd06558">
    <property type="entry name" value="crotonase-like"/>
    <property type="match status" value="1"/>
</dbReference>
<evidence type="ECO:0000256" key="2">
    <source>
        <dbReference type="ARBA" id="ARBA00023239"/>
    </source>
</evidence>
<dbReference type="Gene3D" id="1.10.12.10">
    <property type="entry name" value="Lyase 2-enoyl-coa Hydratase, Chain A, domain 2"/>
    <property type="match status" value="1"/>
</dbReference>
<evidence type="ECO:0000313" key="4">
    <source>
        <dbReference type="Proteomes" id="UP000249590"/>
    </source>
</evidence>